<dbReference type="AlphaFoldDB" id="A0A6A7BIC2"/>
<gene>
    <name evidence="2" type="ORF">T440DRAFT_441532</name>
</gene>
<organism evidence="2 3">
    <name type="scientific">Plenodomus tracheiphilus IPT5</name>
    <dbReference type="NCBI Taxonomy" id="1408161"/>
    <lineage>
        <taxon>Eukaryota</taxon>
        <taxon>Fungi</taxon>
        <taxon>Dikarya</taxon>
        <taxon>Ascomycota</taxon>
        <taxon>Pezizomycotina</taxon>
        <taxon>Dothideomycetes</taxon>
        <taxon>Pleosporomycetidae</taxon>
        <taxon>Pleosporales</taxon>
        <taxon>Pleosporineae</taxon>
        <taxon>Leptosphaeriaceae</taxon>
        <taxon>Plenodomus</taxon>
    </lineage>
</organism>
<proteinExistence type="predicted"/>
<sequence length="264" mass="29522">MKSSDNKETVRIRACLASDPSISEVAEEAYRLCRVNSYLRKDRKQAQEELRRESASFRSKQAVLDDAIAELREEYPKTRILLDQAWGLLEKRNVRIPSDMKMAYHVLKEPNLHGWQARKGFKRSQTKKAETEILTEKQETKPMRFLLHTHEGKTLNLRDPTANDDSDIDSKTGGSDSELDNHVPSEPSRADPGNTLNVNQATTHPLAQSDVASAGSAHGDASDHINLSANNVVAGQKRQSQEEESHAQKKPRLDDEETGSGNAL</sequence>
<feature type="region of interest" description="Disordered" evidence="1">
    <location>
        <begin position="151"/>
        <end position="264"/>
    </location>
</feature>
<protein>
    <submittedName>
        <fullName evidence="2">Uncharacterized protein</fullName>
    </submittedName>
</protein>
<dbReference type="EMBL" id="MU006292">
    <property type="protein sequence ID" value="KAF2854497.1"/>
    <property type="molecule type" value="Genomic_DNA"/>
</dbReference>
<keyword evidence="3" id="KW-1185">Reference proteome</keyword>
<feature type="compositionally biased region" description="Basic and acidic residues" evidence="1">
    <location>
        <begin position="239"/>
        <end position="253"/>
    </location>
</feature>
<dbReference type="Proteomes" id="UP000799423">
    <property type="component" value="Unassembled WGS sequence"/>
</dbReference>
<evidence type="ECO:0000313" key="2">
    <source>
        <dbReference type="EMBL" id="KAF2854497.1"/>
    </source>
</evidence>
<dbReference type="OrthoDB" id="3691136at2759"/>
<accession>A0A6A7BIC2</accession>
<feature type="compositionally biased region" description="Polar residues" evidence="1">
    <location>
        <begin position="194"/>
        <end position="206"/>
    </location>
</feature>
<reference evidence="2" key="1">
    <citation type="submission" date="2020-01" db="EMBL/GenBank/DDBJ databases">
        <authorList>
            <consortium name="DOE Joint Genome Institute"/>
            <person name="Haridas S."/>
            <person name="Albert R."/>
            <person name="Binder M."/>
            <person name="Bloem J."/>
            <person name="Labutti K."/>
            <person name="Salamov A."/>
            <person name="Andreopoulos B."/>
            <person name="Baker S.E."/>
            <person name="Barry K."/>
            <person name="Bills G."/>
            <person name="Bluhm B.H."/>
            <person name="Cannon C."/>
            <person name="Castanera R."/>
            <person name="Culley D.E."/>
            <person name="Daum C."/>
            <person name="Ezra D."/>
            <person name="Gonzalez J.B."/>
            <person name="Henrissat B."/>
            <person name="Kuo A."/>
            <person name="Liang C."/>
            <person name="Lipzen A."/>
            <person name="Lutzoni F."/>
            <person name="Magnuson J."/>
            <person name="Mondo S."/>
            <person name="Nolan M."/>
            <person name="Ohm R."/>
            <person name="Pangilinan J."/>
            <person name="Park H.-J."/>
            <person name="Ramirez L."/>
            <person name="Alfaro M."/>
            <person name="Sun H."/>
            <person name="Tritt A."/>
            <person name="Yoshinaga Y."/>
            <person name="Zwiers L.-H."/>
            <person name="Turgeon B.G."/>
            <person name="Goodwin S.B."/>
            <person name="Spatafora J.W."/>
            <person name="Crous P.W."/>
            <person name="Grigoriev I.V."/>
        </authorList>
    </citation>
    <scope>NUCLEOTIDE SEQUENCE</scope>
    <source>
        <strain evidence="2">IPT5</strain>
    </source>
</reference>
<evidence type="ECO:0000256" key="1">
    <source>
        <dbReference type="SAM" id="MobiDB-lite"/>
    </source>
</evidence>
<feature type="compositionally biased region" description="Low complexity" evidence="1">
    <location>
        <begin position="209"/>
        <end position="219"/>
    </location>
</feature>
<evidence type="ECO:0000313" key="3">
    <source>
        <dbReference type="Proteomes" id="UP000799423"/>
    </source>
</evidence>
<name>A0A6A7BIC2_9PLEO</name>